<dbReference type="EMBL" id="SPLM01000113">
    <property type="protein sequence ID" value="TMW57906.1"/>
    <property type="molecule type" value="Genomic_DNA"/>
</dbReference>
<accession>A0A8K1C788</accession>
<organism evidence="2 3">
    <name type="scientific">Pythium oligandrum</name>
    <name type="common">Mycoparasitic fungus</name>
    <dbReference type="NCBI Taxonomy" id="41045"/>
    <lineage>
        <taxon>Eukaryota</taxon>
        <taxon>Sar</taxon>
        <taxon>Stramenopiles</taxon>
        <taxon>Oomycota</taxon>
        <taxon>Peronosporomycetes</taxon>
        <taxon>Pythiales</taxon>
        <taxon>Pythiaceae</taxon>
        <taxon>Pythium</taxon>
    </lineage>
</organism>
<dbReference type="AlphaFoldDB" id="A0A8K1C788"/>
<name>A0A8K1C788_PYTOL</name>
<keyword evidence="3" id="KW-1185">Reference proteome</keyword>
<proteinExistence type="predicted"/>
<keyword evidence="1" id="KW-0175">Coiled coil</keyword>
<evidence type="ECO:0000313" key="2">
    <source>
        <dbReference type="EMBL" id="TMW57906.1"/>
    </source>
</evidence>
<dbReference type="Proteomes" id="UP000794436">
    <property type="component" value="Unassembled WGS sequence"/>
</dbReference>
<comment type="caution">
    <text evidence="2">The sequence shown here is derived from an EMBL/GenBank/DDBJ whole genome shotgun (WGS) entry which is preliminary data.</text>
</comment>
<protein>
    <submittedName>
        <fullName evidence="2">Uncharacterized protein</fullName>
    </submittedName>
</protein>
<dbReference type="OrthoDB" id="148089at2759"/>
<reference evidence="2" key="1">
    <citation type="submission" date="2019-03" db="EMBL/GenBank/DDBJ databases">
        <title>Long read genome sequence of the mycoparasitic Pythium oligandrum ATCC 38472 isolated from sugarbeet rhizosphere.</title>
        <authorList>
            <person name="Gaulin E."/>
        </authorList>
    </citation>
    <scope>NUCLEOTIDE SEQUENCE</scope>
    <source>
        <strain evidence="2">ATCC 38472_TT</strain>
    </source>
</reference>
<sequence>MLSTWEEREGYSPLDERLPALAPVIAPLSKDEKAARQRLHVRRTYYRKLNLLQTLRDEVNQLEAEYERLVDKRQRDETYESVAGVTDLVGPDKVLADKYANLAEMKGQLRRQNEAMRVALLEYTQVAQRLQMVMETEDLTDAEHSGYSSDDTVTDLAMQRRSSLPSVMLPSLKTPVTLELCYEIGQRAYSEISWFRSSPHFITSGVSVFGWRDKRVRDGERVKFMLHKTFYGITEFDLSLRSWSVIGSPTRMKSLFSPAMRPQVLPIQVVDEDNVVMLRQFSTPDGKVVVESVFLTTRLEVPGGHLIVTRSLSRDLLAPYVPMDTTHHQWDDFFVWVLSQSSGEHGQDCTLCLGGEFDVLMTVGSEAWLMELLFMVLRWETAVLGPIFSIQSS</sequence>
<gene>
    <name evidence="2" type="ORF">Poli38472_013380</name>
</gene>
<evidence type="ECO:0000313" key="3">
    <source>
        <dbReference type="Proteomes" id="UP000794436"/>
    </source>
</evidence>
<evidence type="ECO:0000256" key="1">
    <source>
        <dbReference type="SAM" id="Coils"/>
    </source>
</evidence>
<feature type="coiled-coil region" evidence="1">
    <location>
        <begin position="45"/>
        <end position="79"/>
    </location>
</feature>